<gene>
    <name evidence="4" type="ORF">KSS90_10775</name>
</gene>
<dbReference type="Pfam" id="PF00196">
    <property type="entry name" value="GerE"/>
    <property type="match status" value="1"/>
</dbReference>
<dbReference type="PANTHER" id="PTHR45566:SF1">
    <property type="entry name" value="HTH-TYPE TRANSCRIPTIONAL REGULATOR YHJB-RELATED"/>
    <property type="match status" value="1"/>
</dbReference>
<feature type="domain" description="Response regulatory" evidence="3">
    <location>
        <begin position="16"/>
        <end position="133"/>
    </location>
</feature>
<evidence type="ECO:0000259" key="3">
    <source>
        <dbReference type="PROSITE" id="PS50110"/>
    </source>
</evidence>
<evidence type="ECO:0000259" key="2">
    <source>
        <dbReference type="PROSITE" id="PS50043"/>
    </source>
</evidence>
<dbReference type="InterPro" id="IPR051015">
    <property type="entry name" value="EvgA-like"/>
</dbReference>
<sequence>MTVTRIATMHFQTVKRILLVEDHPLVADATRTLLLKMDSSLNVFICDSAPSAIETFKDQHDWYRILLDINVPHACGLSLVRTFHRLGVAQKCAVVTASHNQDWSQQAQAMGLLGYVVKAANLEDFTTAMRQILQGHRTFPISDDHAPANAVRLTRRQQEILQLLHRGLASKEVATELGLSLGTVNNHVTGLMRVLGVTNRTHAVSRAMDLGYLHDYATSAAWH</sequence>
<keyword evidence="1" id="KW-0597">Phosphoprotein</keyword>
<dbReference type="PROSITE" id="PS50043">
    <property type="entry name" value="HTH_LUXR_2"/>
    <property type="match status" value="1"/>
</dbReference>
<feature type="domain" description="HTH luxR-type" evidence="2">
    <location>
        <begin position="146"/>
        <end position="211"/>
    </location>
</feature>
<dbReference type="SMART" id="SM00421">
    <property type="entry name" value="HTH_LUXR"/>
    <property type="match status" value="1"/>
</dbReference>
<dbReference type="PROSITE" id="PS50110">
    <property type="entry name" value="RESPONSE_REGULATORY"/>
    <property type="match status" value="1"/>
</dbReference>
<dbReference type="SMART" id="SM00448">
    <property type="entry name" value="REC"/>
    <property type="match status" value="1"/>
</dbReference>
<dbReference type="EMBL" id="CP077077">
    <property type="protein sequence ID" value="QXH58656.1"/>
    <property type="molecule type" value="Genomic_DNA"/>
</dbReference>
<dbReference type="PANTHER" id="PTHR45566">
    <property type="entry name" value="HTH-TYPE TRANSCRIPTIONAL REGULATOR YHJB-RELATED"/>
    <property type="match status" value="1"/>
</dbReference>
<keyword evidence="5" id="KW-1185">Reference proteome</keyword>
<protein>
    <submittedName>
        <fullName evidence="4">Response regulator transcription factor</fullName>
    </submittedName>
</protein>
<name>A0ABX8NRQ8_9PSED</name>
<dbReference type="Pfam" id="PF00072">
    <property type="entry name" value="Response_reg"/>
    <property type="match status" value="1"/>
</dbReference>
<evidence type="ECO:0000313" key="4">
    <source>
        <dbReference type="EMBL" id="QXH58656.1"/>
    </source>
</evidence>
<reference evidence="4 5" key="1">
    <citation type="journal article" date="2021" name="Microorganisms">
        <title>The Ever-Expanding Pseudomonas Genus: Description of 43 New Species and Partition of the Pseudomonas putida Group.</title>
        <authorList>
            <person name="Girard L."/>
            <person name="Lood C."/>
            <person name="Hofte M."/>
            <person name="Vandamme P."/>
            <person name="Rokni-Zadeh H."/>
            <person name="van Noort V."/>
            <person name="Lavigne R."/>
            <person name="De Mot R."/>
        </authorList>
    </citation>
    <scope>NUCLEOTIDE SEQUENCE [LARGE SCALE GENOMIC DNA]</scope>
    <source>
        <strain evidence="4 5">COW77</strain>
    </source>
</reference>
<dbReference type="CDD" id="cd06170">
    <property type="entry name" value="LuxR_C_like"/>
    <property type="match status" value="1"/>
</dbReference>
<organism evidence="4 5">
    <name type="scientific">Pseudomonas maumuensis</name>
    <dbReference type="NCBI Taxonomy" id="2842354"/>
    <lineage>
        <taxon>Bacteria</taxon>
        <taxon>Pseudomonadati</taxon>
        <taxon>Pseudomonadota</taxon>
        <taxon>Gammaproteobacteria</taxon>
        <taxon>Pseudomonadales</taxon>
        <taxon>Pseudomonadaceae</taxon>
        <taxon>Pseudomonas</taxon>
    </lineage>
</organism>
<dbReference type="InterPro" id="IPR001789">
    <property type="entry name" value="Sig_transdc_resp-reg_receiver"/>
</dbReference>
<evidence type="ECO:0000313" key="5">
    <source>
        <dbReference type="Proteomes" id="UP000824010"/>
    </source>
</evidence>
<proteinExistence type="predicted"/>
<dbReference type="InterPro" id="IPR000792">
    <property type="entry name" value="Tscrpt_reg_LuxR_C"/>
</dbReference>
<evidence type="ECO:0000256" key="1">
    <source>
        <dbReference type="PROSITE-ProRule" id="PRU00169"/>
    </source>
</evidence>
<feature type="modified residue" description="4-aspartylphosphate" evidence="1">
    <location>
        <position position="68"/>
    </location>
</feature>
<accession>A0ABX8NRQ8</accession>
<dbReference type="Proteomes" id="UP000824010">
    <property type="component" value="Chromosome"/>
</dbReference>